<dbReference type="GO" id="GO:0016747">
    <property type="term" value="F:acyltransferase activity, transferring groups other than amino-acyl groups"/>
    <property type="evidence" value="ECO:0007669"/>
    <property type="project" value="InterPro"/>
</dbReference>
<evidence type="ECO:0000259" key="3">
    <source>
        <dbReference type="PROSITE" id="PS51186"/>
    </source>
</evidence>
<evidence type="ECO:0000313" key="4">
    <source>
        <dbReference type="EMBL" id="TYA13037.1"/>
    </source>
</evidence>
<keyword evidence="2" id="KW-0012">Acyltransferase</keyword>
<dbReference type="CDD" id="cd04301">
    <property type="entry name" value="NAT_SF"/>
    <property type="match status" value="1"/>
</dbReference>
<sequence>MEQYSVIPYQEQHHDRLVDIWLRAVRETHIFLTEEDILFYHDLVRGGMLNEVEIWVALNESEEPAGFIGMSGKHIEMLFIDPACHKKGLGSRLIRHVESLKGARLTVDVNEQNPGACAFYQKYGFVQIGRSELDGSGRSFPLLHMELQK</sequence>
<keyword evidence="5" id="KW-1185">Reference proteome</keyword>
<protein>
    <submittedName>
        <fullName evidence="4">Acetyltransferase</fullName>
    </submittedName>
</protein>
<dbReference type="PANTHER" id="PTHR43800">
    <property type="entry name" value="PEPTIDYL-LYSINE N-ACETYLTRANSFERASE YJAB"/>
    <property type="match status" value="1"/>
</dbReference>
<accession>A0A5D0CVX1</accession>
<evidence type="ECO:0000313" key="5">
    <source>
        <dbReference type="Proteomes" id="UP000325218"/>
    </source>
</evidence>
<dbReference type="EMBL" id="VSDO01000002">
    <property type="protein sequence ID" value="TYA13037.1"/>
    <property type="molecule type" value="Genomic_DNA"/>
</dbReference>
<dbReference type="Proteomes" id="UP000325218">
    <property type="component" value="Unassembled WGS sequence"/>
</dbReference>
<name>A0A5D0CVX1_9BACL</name>
<organism evidence="4 5">
    <name type="scientific">Paenibacillus faecis</name>
    <dbReference type="NCBI Taxonomy" id="862114"/>
    <lineage>
        <taxon>Bacteria</taxon>
        <taxon>Bacillati</taxon>
        <taxon>Bacillota</taxon>
        <taxon>Bacilli</taxon>
        <taxon>Bacillales</taxon>
        <taxon>Paenibacillaceae</taxon>
        <taxon>Paenibacillus</taxon>
    </lineage>
</organism>
<dbReference type="OrthoDB" id="9789605at2"/>
<dbReference type="AlphaFoldDB" id="A0A5D0CVX1"/>
<dbReference type="PANTHER" id="PTHR43800:SF1">
    <property type="entry name" value="PEPTIDYL-LYSINE N-ACETYLTRANSFERASE YJAB"/>
    <property type="match status" value="1"/>
</dbReference>
<dbReference type="PROSITE" id="PS51186">
    <property type="entry name" value="GNAT"/>
    <property type="match status" value="1"/>
</dbReference>
<dbReference type="NCBIfam" id="NF007807">
    <property type="entry name" value="PRK10514.1"/>
    <property type="match status" value="1"/>
</dbReference>
<proteinExistence type="predicted"/>
<dbReference type="Gene3D" id="3.40.630.30">
    <property type="match status" value="1"/>
</dbReference>
<reference evidence="4 5" key="1">
    <citation type="submission" date="2019-08" db="EMBL/GenBank/DDBJ databases">
        <title>Genome sequencing of Paenibacillus faecis DSM 23593(T).</title>
        <authorList>
            <person name="Kook J.-K."/>
            <person name="Park S.-N."/>
            <person name="Lim Y.K."/>
        </authorList>
    </citation>
    <scope>NUCLEOTIDE SEQUENCE [LARGE SCALE GENOMIC DNA]</scope>
    <source>
        <strain evidence="4 5">DSM 23593</strain>
    </source>
</reference>
<comment type="caution">
    <text evidence="4">The sequence shown here is derived from an EMBL/GenBank/DDBJ whole genome shotgun (WGS) entry which is preliminary data.</text>
</comment>
<keyword evidence="1 4" id="KW-0808">Transferase</keyword>
<dbReference type="InterPro" id="IPR016181">
    <property type="entry name" value="Acyl_CoA_acyltransferase"/>
</dbReference>
<dbReference type="InterPro" id="IPR000182">
    <property type="entry name" value="GNAT_dom"/>
</dbReference>
<dbReference type="SUPFAM" id="SSF55729">
    <property type="entry name" value="Acyl-CoA N-acyltransferases (Nat)"/>
    <property type="match status" value="1"/>
</dbReference>
<feature type="domain" description="N-acetyltransferase" evidence="3">
    <location>
        <begin position="4"/>
        <end position="149"/>
    </location>
</feature>
<dbReference type="Pfam" id="PF13673">
    <property type="entry name" value="Acetyltransf_10"/>
    <property type="match status" value="1"/>
</dbReference>
<evidence type="ECO:0000256" key="1">
    <source>
        <dbReference type="ARBA" id="ARBA00022679"/>
    </source>
</evidence>
<evidence type="ECO:0000256" key="2">
    <source>
        <dbReference type="ARBA" id="ARBA00023315"/>
    </source>
</evidence>
<gene>
    <name evidence="4" type="ORF">FRY98_10140</name>
</gene>